<evidence type="ECO:0000313" key="7">
    <source>
        <dbReference type="Proteomes" id="UP000187321"/>
    </source>
</evidence>
<dbReference type="InterPro" id="IPR038982">
    <property type="entry name" value="NrpR"/>
</dbReference>
<gene>
    <name evidence="4" type="ORF">BB347_07360</name>
    <name evidence="5" type="ORF">SAMN05421809_2562</name>
</gene>
<dbReference type="PANTHER" id="PTHR41964:SF1">
    <property type="entry name" value="GLOBAL NITROGEN REGULATOR NRPR"/>
    <property type="match status" value="1"/>
</dbReference>
<dbReference type="Gene3D" id="3.30.70.1360">
    <property type="entry name" value="mj0159-like"/>
    <property type="match status" value="1"/>
</dbReference>
<dbReference type="GeneID" id="30955749"/>
<evidence type="ECO:0000313" key="6">
    <source>
        <dbReference type="Proteomes" id="UP000185687"/>
    </source>
</evidence>
<dbReference type="InterPro" id="IPR002846">
    <property type="entry name" value="NRD"/>
</dbReference>
<dbReference type="OrthoDB" id="358798at2157"/>
<organism evidence="5 6">
    <name type="scientific">Natronorubrum daqingense</name>
    <dbReference type="NCBI Taxonomy" id="588898"/>
    <lineage>
        <taxon>Archaea</taxon>
        <taxon>Methanobacteriati</taxon>
        <taxon>Methanobacteriota</taxon>
        <taxon>Stenosarchaea group</taxon>
        <taxon>Halobacteria</taxon>
        <taxon>Halobacteriales</taxon>
        <taxon>Natrialbaceae</taxon>
        <taxon>Natronorubrum</taxon>
    </lineage>
</organism>
<dbReference type="EMBL" id="CP019327">
    <property type="protein sequence ID" value="APX96448.1"/>
    <property type="molecule type" value="Genomic_DNA"/>
</dbReference>
<dbReference type="InterPro" id="IPR036984">
    <property type="entry name" value="NrpR_dom_sf"/>
</dbReference>
<dbReference type="Pfam" id="PF01995">
    <property type="entry name" value="NRD1_2"/>
    <property type="match status" value="1"/>
</dbReference>
<dbReference type="KEGG" id="hda:BB347_07360"/>
<dbReference type="EMBL" id="FTNP01000003">
    <property type="protein sequence ID" value="SIR84946.1"/>
    <property type="molecule type" value="Genomic_DNA"/>
</dbReference>
<evidence type="ECO:0000313" key="5">
    <source>
        <dbReference type="EMBL" id="SIR84946.1"/>
    </source>
</evidence>
<dbReference type="AlphaFoldDB" id="A0A1N7EA85"/>
<feature type="domain" description="Ribonuclease R winged-helix" evidence="3">
    <location>
        <begin position="13"/>
        <end position="74"/>
    </location>
</feature>
<feature type="domain" description="NrpR regulatory" evidence="2">
    <location>
        <begin position="86"/>
        <end position="181"/>
    </location>
</feature>
<dbReference type="InterPro" id="IPR013668">
    <property type="entry name" value="RNase_R_HTH_12"/>
</dbReference>
<reference evidence="5 6" key="2">
    <citation type="submission" date="2017-01" db="EMBL/GenBank/DDBJ databases">
        <authorList>
            <person name="Mah S.A."/>
            <person name="Swanson W.J."/>
            <person name="Moy G.W."/>
            <person name="Vacquier V.D."/>
        </authorList>
    </citation>
    <scope>NUCLEOTIDE SEQUENCE [LARGE SCALE GENOMIC DNA]</scope>
    <source>
        <strain evidence="5 6">CGMCC 1.8909</strain>
    </source>
</reference>
<proteinExistence type="predicted"/>
<dbReference type="RefSeq" id="WP_076582363.1">
    <property type="nucleotide sequence ID" value="NZ_CP019327.1"/>
</dbReference>
<name>A0A1N7EA85_9EURY</name>
<dbReference type="PANTHER" id="PTHR41964">
    <property type="entry name" value="GLOBAL NITROGEN REGULATOR NRPR"/>
    <property type="match status" value="1"/>
</dbReference>
<evidence type="ECO:0000313" key="4">
    <source>
        <dbReference type="EMBL" id="APX96448.1"/>
    </source>
</evidence>
<dbReference type="Proteomes" id="UP000187321">
    <property type="component" value="Chromosome"/>
</dbReference>
<evidence type="ECO:0000256" key="1">
    <source>
        <dbReference type="SAM" id="MobiDB-lite"/>
    </source>
</evidence>
<sequence length="340" mass="36824">MADSLDRRSYDLLRLIADREPIGSIRLVESMQQRGYSIKGRTVRLALSDLDERGLTEKVPGKGRRLTDDGRAELSRGDIHGRREQVRARIATLTSQVTYDPFDDTGEVIASRAIVPGDHVDDALETLAALSETPVGPVPVAIEQGDDEYRLLVPSSLTLDGVLLARGIRTDLETAGLAEFHSDPDAAESPASTAPHVGTRNGGTIVRYTDAISGKQSTMDVVSLLLEAGRTTTNRLLEGEDSALLVVDNREIPLARYEETRDISDAVRSRLGGILDLRRPRASGPFPLETPSWDFASLTYGAGEIALSVLVERSLPTSFETLAGLTARSEFESAANASRM</sequence>
<evidence type="ECO:0000259" key="2">
    <source>
        <dbReference type="Pfam" id="PF01995"/>
    </source>
</evidence>
<evidence type="ECO:0000259" key="3">
    <source>
        <dbReference type="Pfam" id="PF08461"/>
    </source>
</evidence>
<keyword evidence="6" id="KW-1185">Reference proteome</keyword>
<protein>
    <submittedName>
        <fullName evidence="4">Ribonuclease R</fullName>
    </submittedName>
</protein>
<dbReference type="Pfam" id="PF08461">
    <property type="entry name" value="WHD_RNase_R"/>
    <property type="match status" value="1"/>
</dbReference>
<accession>A0A1N7EA85</accession>
<feature type="region of interest" description="Disordered" evidence="1">
    <location>
        <begin position="181"/>
        <end position="200"/>
    </location>
</feature>
<dbReference type="Proteomes" id="UP000185687">
    <property type="component" value="Unassembled WGS sequence"/>
</dbReference>
<reference evidence="4 7" key="1">
    <citation type="submission" date="2017-01" db="EMBL/GenBank/DDBJ databases">
        <title>Complete genome sequence of Haloterrigena daqingensis type strain (JX313T).</title>
        <authorList>
            <person name="Shuang W."/>
        </authorList>
    </citation>
    <scope>NUCLEOTIDE SEQUENCE [LARGE SCALE GENOMIC DNA]</scope>
    <source>
        <strain evidence="4 7">JX313</strain>
    </source>
</reference>
<dbReference type="STRING" id="588898.BB347_07360"/>